<organism evidence="2 3">
    <name type="scientific">Miscanthus lutarioriparius</name>
    <dbReference type="NCBI Taxonomy" id="422564"/>
    <lineage>
        <taxon>Eukaryota</taxon>
        <taxon>Viridiplantae</taxon>
        <taxon>Streptophyta</taxon>
        <taxon>Embryophyta</taxon>
        <taxon>Tracheophyta</taxon>
        <taxon>Spermatophyta</taxon>
        <taxon>Magnoliopsida</taxon>
        <taxon>Liliopsida</taxon>
        <taxon>Poales</taxon>
        <taxon>Poaceae</taxon>
        <taxon>PACMAD clade</taxon>
        <taxon>Panicoideae</taxon>
        <taxon>Andropogonodae</taxon>
        <taxon>Andropogoneae</taxon>
        <taxon>Saccharinae</taxon>
        <taxon>Miscanthus</taxon>
    </lineage>
</organism>
<evidence type="ECO:0000313" key="2">
    <source>
        <dbReference type="EMBL" id="CAD6201610.1"/>
    </source>
</evidence>
<keyword evidence="3" id="KW-1185">Reference proteome</keyword>
<protein>
    <submittedName>
        <fullName evidence="2">Uncharacterized protein</fullName>
    </submittedName>
</protein>
<feature type="region of interest" description="Disordered" evidence="1">
    <location>
        <begin position="1"/>
        <end position="20"/>
    </location>
</feature>
<dbReference type="AlphaFoldDB" id="A0A811M1D0"/>
<dbReference type="PANTHER" id="PTHR37244:SF1">
    <property type="entry name" value="NADP-SPECIFIC GLUTAMATE DEHYDROGENASE"/>
    <property type="match status" value="1"/>
</dbReference>
<proteinExistence type="predicted"/>
<dbReference type="PANTHER" id="PTHR37244">
    <property type="entry name" value="NADP-SPECIFIC GLUTAMATE DEHYDROGENASE"/>
    <property type="match status" value="1"/>
</dbReference>
<name>A0A811M1D0_9POAL</name>
<dbReference type="EMBL" id="CAJGYO010000001">
    <property type="protein sequence ID" value="CAD6201610.1"/>
    <property type="molecule type" value="Genomic_DNA"/>
</dbReference>
<evidence type="ECO:0000313" key="3">
    <source>
        <dbReference type="Proteomes" id="UP000604825"/>
    </source>
</evidence>
<accession>A0A811M1D0</accession>
<evidence type="ECO:0000256" key="1">
    <source>
        <dbReference type="SAM" id="MobiDB-lite"/>
    </source>
</evidence>
<dbReference type="Proteomes" id="UP000604825">
    <property type="component" value="Unassembled WGS sequence"/>
</dbReference>
<dbReference type="OrthoDB" id="1915921at2759"/>
<gene>
    <name evidence="2" type="ORF">NCGR_LOCUS105</name>
</gene>
<sequence length="258" mass="27594">MCRATSIEGGFLRPSPSPSPSPRLDIRAFYLRLSSCSPVAPAPTELTLVYNPAIGGAALGLNGRALPPAAPAEVTLRRVSSGDAYAYASADRVAAAEGARFEVLAGEEVAAEGVFLRRRGGEGWRVECRRAPVSASASVCVAEVVVLAEGGVLMRDKARAAGRGRMRCGATRLEGIPEEATDLGSWGRCECRACGDDGDDGWEVVGDASDDGEPWKHEEEEEEEETVRWAMEMGVWAVCLGVGLLATARRFRRKHAFW</sequence>
<comment type="caution">
    <text evidence="2">The sequence shown here is derived from an EMBL/GenBank/DDBJ whole genome shotgun (WGS) entry which is preliminary data.</text>
</comment>
<reference evidence="2" key="1">
    <citation type="submission" date="2020-10" db="EMBL/GenBank/DDBJ databases">
        <authorList>
            <person name="Han B."/>
            <person name="Lu T."/>
            <person name="Zhao Q."/>
            <person name="Huang X."/>
            <person name="Zhao Y."/>
        </authorList>
    </citation>
    <scope>NUCLEOTIDE SEQUENCE</scope>
</reference>